<dbReference type="Proteomes" id="UP001500668">
    <property type="component" value="Unassembled WGS sequence"/>
</dbReference>
<evidence type="ECO:0000256" key="1">
    <source>
        <dbReference type="SAM" id="MobiDB-lite"/>
    </source>
</evidence>
<organism evidence="2 3">
    <name type="scientific">Streptomyces crystallinus</name>
    <dbReference type="NCBI Taxonomy" id="68191"/>
    <lineage>
        <taxon>Bacteria</taxon>
        <taxon>Bacillati</taxon>
        <taxon>Actinomycetota</taxon>
        <taxon>Actinomycetes</taxon>
        <taxon>Kitasatosporales</taxon>
        <taxon>Streptomycetaceae</taxon>
        <taxon>Streptomyces</taxon>
    </lineage>
</organism>
<proteinExistence type="predicted"/>
<feature type="compositionally biased region" description="Basic and acidic residues" evidence="1">
    <location>
        <begin position="93"/>
        <end position="113"/>
    </location>
</feature>
<evidence type="ECO:0000313" key="2">
    <source>
        <dbReference type="EMBL" id="GAA0621833.1"/>
    </source>
</evidence>
<accession>A0ABN1GWH3</accession>
<feature type="compositionally biased region" description="Basic and acidic residues" evidence="1">
    <location>
        <begin position="57"/>
        <end position="70"/>
    </location>
</feature>
<name>A0ABN1GWH3_9ACTN</name>
<dbReference type="EMBL" id="BAAACA010000044">
    <property type="protein sequence ID" value="GAA0621833.1"/>
    <property type="molecule type" value="Genomic_DNA"/>
</dbReference>
<sequence length="113" mass="12028">MARVDTSISAPMIFMKGAELGMKKNTTDEPMPSIGRSCISIDSCCPRGNSGGASRRSSSEDTSGGKDRGGRLTTIWLTGASIPQYGRSLAFRRPPDRSFRGLPARDGDPTCSL</sequence>
<evidence type="ECO:0000313" key="3">
    <source>
        <dbReference type="Proteomes" id="UP001500668"/>
    </source>
</evidence>
<keyword evidence="3" id="KW-1185">Reference proteome</keyword>
<protein>
    <submittedName>
        <fullName evidence="2">Uncharacterized protein</fullName>
    </submittedName>
</protein>
<gene>
    <name evidence="2" type="ORF">GCM10010394_60640</name>
</gene>
<comment type="caution">
    <text evidence="2">The sequence shown here is derived from an EMBL/GenBank/DDBJ whole genome shotgun (WGS) entry which is preliminary data.</text>
</comment>
<reference evidence="3" key="1">
    <citation type="journal article" date="2019" name="Int. J. Syst. Evol. Microbiol.">
        <title>The Global Catalogue of Microorganisms (GCM) 10K type strain sequencing project: providing services to taxonomists for standard genome sequencing and annotation.</title>
        <authorList>
            <consortium name="The Broad Institute Genomics Platform"/>
            <consortium name="The Broad Institute Genome Sequencing Center for Infectious Disease"/>
            <person name="Wu L."/>
            <person name="Ma J."/>
        </authorList>
    </citation>
    <scope>NUCLEOTIDE SEQUENCE [LARGE SCALE GENOMIC DNA]</scope>
    <source>
        <strain evidence="3">JCM 5067</strain>
    </source>
</reference>
<feature type="region of interest" description="Disordered" evidence="1">
    <location>
        <begin position="47"/>
        <end position="72"/>
    </location>
</feature>
<feature type="region of interest" description="Disordered" evidence="1">
    <location>
        <begin position="87"/>
        <end position="113"/>
    </location>
</feature>